<dbReference type="AlphaFoldDB" id="A0AAW7YYA1"/>
<feature type="domain" description="RNA polymerase sigma factor 70 region 4 type 2" evidence="7">
    <location>
        <begin position="131"/>
        <end position="180"/>
    </location>
</feature>
<dbReference type="RefSeq" id="WP_057791578.1">
    <property type="nucleotide sequence ID" value="NZ_CAXIBE010000095.1"/>
</dbReference>
<dbReference type="SUPFAM" id="SSF88659">
    <property type="entry name" value="Sigma3 and sigma4 domains of RNA polymerase sigma factors"/>
    <property type="match status" value="1"/>
</dbReference>
<evidence type="ECO:0000313" key="11">
    <source>
        <dbReference type="Proteomes" id="UP001170717"/>
    </source>
</evidence>
<dbReference type="Proteomes" id="UP001170717">
    <property type="component" value="Unassembled WGS sequence"/>
</dbReference>
<proteinExistence type="inferred from homology"/>
<dbReference type="Pfam" id="PF04542">
    <property type="entry name" value="Sigma70_r2"/>
    <property type="match status" value="1"/>
</dbReference>
<evidence type="ECO:0000256" key="1">
    <source>
        <dbReference type="ARBA" id="ARBA00010641"/>
    </source>
</evidence>
<dbReference type="Pfam" id="PF08281">
    <property type="entry name" value="Sigma70_r4_2"/>
    <property type="match status" value="1"/>
</dbReference>
<evidence type="ECO:0000259" key="6">
    <source>
        <dbReference type="Pfam" id="PF04542"/>
    </source>
</evidence>
<dbReference type="NCBIfam" id="TIGR02937">
    <property type="entry name" value="sigma70-ECF"/>
    <property type="match status" value="1"/>
</dbReference>
<dbReference type="EMBL" id="CP013926">
    <property type="protein sequence ID" value="AMJ74576.1"/>
    <property type="molecule type" value="Genomic_DNA"/>
</dbReference>
<comment type="similarity">
    <text evidence="1">Belongs to the sigma-70 factor family. ECF subfamily.</text>
</comment>
<accession>A0AAW7YYA1</accession>
<evidence type="ECO:0000256" key="4">
    <source>
        <dbReference type="ARBA" id="ARBA00023125"/>
    </source>
</evidence>
<reference evidence="8 10" key="1">
    <citation type="submission" date="2015-12" db="EMBL/GenBank/DDBJ databases">
        <title>Intraspecies pangenome expansion in the marine bacterium Alteromonas.</title>
        <authorList>
            <person name="Lopez-Perez M."/>
            <person name="Rodriguez-Valera F."/>
        </authorList>
    </citation>
    <scope>NUCLEOTIDE SEQUENCE [LARGE SCALE GENOMIC DNA]</scope>
    <source>
        <strain evidence="8 10">LMG 21861</strain>
    </source>
</reference>
<dbReference type="Proteomes" id="UP000056750">
    <property type="component" value="Chromosome"/>
</dbReference>
<sequence length="188" mass="21884">MSYARAGLLISVKDWFSAPLSDESLMEQYARTGEPKVLSRLYDQHSNALYYYLLVLSNADMAADITQRTWLKVIEKKHLYRHEGKFLGWLFTLGRNALLDELRKQHQQNSHCNQVENLVSDSAVLDDIPDFHQLLKRLPFEQKEAFSLQQEGFSVHEISTICCVPHETVKTRLRYAREKLRKALESQS</sequence>
<dbReference type="PANTHER" id="PTHR43133:SF8">
    <property type="entry name" value="RNA POLYMERASE SIGMA FACTOR HI_1459-RELATED"/>
    <property type="match status" value="1"/>
</dbReference>
<dbReference type="PANTHER" id="PTHR43133">
    <property type="entry name" value="RNA POLYMERASE ECF-TYPE SIGMA FACTO"/>
    <property type="match status" value="1"/>
</dbReference>
<dbReference type="SUPFAM" id="SSF88946">
    <property type="entry name" value="Sigma2 domain of RNA polymerase sigma factors"/>
    <property type="match status" value="1"/>
</dbReference>
<evidence type="ECO:0000313" key="10">
    <source>
        <dbReference type="Proteomes" id="UP000056750"/>
    </source>
</evidence>
<name>A0AAW7YYA1_9ALTE</name>
<dbReference type="Gene3D" id="1.10.10.10">
    <property type="entry name" value="Winged helix-like DNA-binding domain superfamily/Winged helix DNA-binding domain"/>
    <property type="match status" value="1"/>
</dbReference>
<evidence type="ECO:0000256" key="3">
    <source>
        <dbReference type="ARBA" id="ARBA00023082"/>
    </source>
</evidence>
<protein>
    <submittedName>
        <fullName evidence="9">Sigma-70 family RNA polymerase sigma factor</fullName>
    </submittedName>
</protein>
<reference evidence="9" key="2">
    <citation type="submission" date="2023-07" db="EMBL/GenBank/DDBJ databases">
        <title>Genome content predicts the carbon catabolic preferences of heterotrophic bacteria.</title>
        <authorList>
            <person name="Gralka M."/>
        </authorList>
    </citation>
    <scope>NUCLEOTIDE SEQUENCE</scope>
    <source>
        <strain evidence="9">F2M12</strain>
    </source>
</reference>
<dbReference type="GO" id="GO:0016987">
    <property type="term" value="F:sigma factor activity"/>
    <property type="evidence" value="ECO:0007669"/>
    <property type="project" value="UniProtKB-KW"/>
</dbReference>
<dbReference type="GO" id="GO:0006352">
    <property type="term" value="P:DNA-templated transcription initiation"/>
    <property type="evidence" value="ECO:0007669"/>
    <property type="project" value="InterPro"/>
</dbReference>
<dbReference type="InterPro" id="IPR013324">
    <property type="entry name" value="RNA_pol_sigma_r3/r4-like"/>
</dbReference>
<dbReference type="InterPro" id="IPR013325">
    <property type="entry name" value="RNA_pol_sigma_r2"/>
</dbReference>
<dbReference type="Gene3D" id="1.10.1740.10">
    <property type="match status" value="1"/>
</dbReference>
<keyword evidence="3" id="KW-0731">Sigma factor</keyword>
<dbReference type="EMBL" id="JAUOQI010000001">
    <property type="protein sequence ID" value="MDO6576174.1"/>
    <property type="molecule type" value="Genomic_DNA"/>
</dbReference>
<dbReference type="InterPro" id="IPR007627">
    <property type="entry name" value="RNA_pol_sigma70_r2"/>
</dbReference>
<dbReference type="InterPro" id="IPR013249">
    <property type="entry name" value="RNA_pol_sigma70_r4_t2"/>
</dbReference>
<feature type="domain" description="RNA polymerase sigma-70 region 2" evidence="6">
    <location>
        <begin position="41"/>
        <end position="106"/>
    </location>
</feature>
<dbReference type="GO" id="GO:0003677">
    <property type="term" value="F:DNA binding"/>
    <property type="evidence" value="ECO:0007669"/>
    <property type="project" value="UniProtKB-KW"/>
</dbReference>
<evidence type="ECO:0000313" key="9">
    <source>
        <dbReference type="EMBL" id="MDO6576174.1"/>
    </source>
</evidence>
<evidence type="ECO:0000313" key="8">
    <source>
        <dbReference type="EMBL" id="AMJ74576.1"/>
    </source>
</evidence>
<keyword evidence="4" id="KW-0238">DNA-binding</keyword>
<evidence type="ECO:0000259" key="7">
    <source>
        <dbReference type="Pfam" id="PF08281"/>
    </source>
</evidence>
<dbReference type="InterPro" id="IPR014284">
    <property type="entry name" value="RNA_pol_sigma-70_dom"/>
</dbReference>
<keyword evidence="2" id="KW-0805">Transcription regulation</keyword>
<organism evidence="9 11">
    <name type="scientific">Alteromonas stellipolaris</name>
    <dbReference type="NCBI Taxonomy" id="233316"/>
    <lineage>
        <taxon>Bacteria</taxon>
        <taxon>Pseudomonadati</taxon>
        <taxon>Pseudomonadota</taxon>
        <taxon>Gammaproteobacteria</taxon>
        <taxon>Alteromonadales</taxon>
        <taxon>Alteromonadaceae</taxon>
        <taxon>Alteromonas/Salinimonas group</taxon>
        <taxon>Alteromonas</taxon>
    </lineage>
</organism>
<evidence type="ECO:0000256" key="2">
    <source>
        <dbReference type="ARBA" id="ARBA00023015"/>
    </source>
</evidence>
<dbReference type="KEGG" id="asq:AVL57_11755"/>
<keyword evidence="5" id="KW-0804">Transcription</keyword>
<dbReference type="InterPro" id="IPR036388">
    <property type="entry name" value="WH-like_DNA-bd_sf"/>
</dbReference>
<gene>
    <name evidence="8" type="ORF">AVL57_11755</name>
    <name evidence="9" type="ORF">Q4527_02170</name>
</gene>
<dbReference type="InterPro" id="IPR039425">
    <property type="entry name" value="RNA_pol_sigma-70-like"/>
</dbReference>
<evidence type="ECO:0000256" key="5">
    <source>
        <dbReference type="ARBA" id="ARBA00023163"/>
    </source>
</evidence>
<keyword evidence="10" id="KW-1185">Reference proteome</keyword>